<dbReference type="InterPro" id="IPR035996">
    <property type="entry name" value="4pyrrol_Methylase_sf"/>
</dbReference>
<dbReference type="InterPro" id="IPR000878">
    <property type="entry name" value="4pyrrol_Mease"/>
</dbReference>
<dbReference type="GO" id="GO:0032259">
    <property type="term" value="P:methylation"/>
    <property type="evidence" value="ECO:0007669"/>
    <property type="project" value="UniProtKB-KW"/>
</dbReference>
<dbReference type="PIRSF" id="PIRSF036525">
    <property type="entry name" value="CobF"/>
    <property type="match status" value="1"/>
</dbReference>
<keyword evidence="2" id="KW-0169">Cobalamin biosynthesis</keyword>
<keyword evidence="3 6" id="KW-0489">Methyltransferase</keyword>
<evidence type="ECO:0000259" key="7">
    <source>
        <dbReference type="Pfam" id="PF00590"/>
    </source>
</evidence>
<comment type="function">
    <text evidence="6">Catalyzes the methylation of C-1 in precorrin-5 and the subsequent extrusion of acetic acid from the resulting intermediate to form cobalt-precorrin-6A.</text>
</comment>
<dbReference type="EC" id="2.1.1.152" evidence="6"/>
<keyword evidence="5 6" id="KW-0949">S-adenosyl-L-methionine</keyword>
<evidence type="ECO:0000256" key="1">
    <source>
        <dbReference type="ARBA" id="ARBA00004953"/>
    </source>
</evidence>
<dbReference type="Gene3D" id="3.30.950.10">
    <property type="entry name" value="Methyltransferase, Cobalt-precorrin-4 Transmethylase, Domain 2"/>
    <property type="match status" value="1"/>
</dbReference>
<accession>A0ABU0H7T9</accession>
<evidence type="ECO:0000313" key="8">
    <source>
        <dbReference type="EMBL" id="MDQ0437531.1"/>
    </source>
</evidence>
<comment type="caution">
    <text evidence="8">The sequence shown here is derived from an EMBL/GenBank/DDBJ whole genome shotgun (WGS) entry which is preliminary data.</text>
</comment>
<evidence type="ECO:0000256" key="5">
    <source>
        <dbReference type="ARBA" id="ARBA00022691"/>
    </source>
</evidence>
<gene>
    <name evidence="8" type="ORF">QO014_001916</name>
</gene>
<sequence length="253" mass="28136">MRKLLIIGIGAGNPDFVTIQAIKALNRADVFFIPNKGAEKAELQQLRLEICERFIDDRDYRFVDVPMPKREAAGSDYLGVVRDWHERIEASYREALTRELDEDQCGAFLVWGDPGLYDSTIRIIDALRANGFALEYEVIPGISSIQALTASHRIPLNMIGEPVLITTGRKLAEGMPADIGTAVVMLDGEQTFARLAAEDLDIYWGAYLGAEGETIIAGKLAEVADEIAATRERLRQAHGWIMDTYLLRRPKSG</sequence>
<evidence type="ECO:0000313" key="9">
    <source>
        <dbReference type="Proteomes" id="UP001241603"/>
    </source>
</evidence>
<comment type="catalytic activity">
    <reaction evidence="6">
        <text>precorrin-5 + S-adenosyl-L-methionine + H2O = precorrin-6A + acetate + S-adenosyl-L-homocysteine + 2 H(+)</text>
        <dbReference type="Rhea" id="RHEA:18261"/>
        <dbReference type="ChEBI" id="CHEBI:15377"/>
        <dbReference type="ChEBI" id="CHEBI:15378"/>
        <dbReference type="ChEBI" id="CHEBI:30089"/>
        <dbReference type="ChEBI" id="CHEBI:57856"/>
        <dbReference type="ChEBI" id="CHEBI:59789"/>
        <dbReference type="ChEBI" id="CHEBI:77871"/>
        <dbReference type="ChEBI" id="CHEBI:77872"/>
        <dbReference type="EC" id="2.1.1.152"/>
    </reaction>
</comment>
<dbReference type="NCBIfam" id="TIGR02434">
    <property type="entry name" value="CobF"/>
    <property type="match status" value="1"/>
</dbReference>
<dbReference type="InterPro" id="IPR012797">
    <property type="entry name" value="CobF"/>
</dbReference>
<dbReference type="InterPro" id="IPR014776">
    <property type="entry name" value="4pyrrole_Mease_sub2"/>
</dbReference>
<dbReference type="CDD" id="cd11643">
    <property type="entry name" value="Precorrin-6A-synthase"/>
    <property type="match status" value="1"/>
</dbReference>
<dbReference type="InterPro" id="IPR014777">
    <property type="entry name" value="4pyrrole_Mease_sub1"/>
</dbReference>
<name>A0ABU0H7T9_9HYPH</name>
<keyword evidence="9" id="KW-1185">Reference proteome</keyword>
<keyword evidence="4 6" id="KW-0808">Transferase</keyword>
<evidence type="ECO:0000256" key="6">
    <source>
        <dbReference type="PIRNR" id="PIRNR036525"/>
    </source>
</evidence>
<proteinExistence type="predicted"/>
<dbReference type="SUPFAM" id="SSF53790">
    <property type="entry name" value="Tetrapyrrole methylase"/>
    <property type="match status" value="1"/>
</dbReference>
<dbReference type="PANTHER" id="PTHR43467">
    <property type="entry name" value="COBALT-PRECORRIN-2 C(20)-METHYLTRANSFERASE"/>
    <property type="match status" value="1"/>
</dbReference>
<dbReference type="GO" id="GO:0043819">
    <property type="term" value="F:precorrin-6A synthase (deacetylating) activity"/>
    <property type="evidence" value="ECO:0007669"/>
    <property type="project" value="UniProtKB-EC"/>
</dbReference>
<reference evidence="8 9" key="1">
    <citation type="submission" date="2023-07" db="EMBL/GenBank/DDBJ databases">
        <title>Genomic Encyclopedia of Type Strains, Phase IV (KMG-IV): sequencing the most valuable type-strain genomes for metagenomic binning, comparative biology and taxonomic classification.</title>
        <authorList>
            <person name="Goeker M."/>
        </authorList>
    </citation>
    <scope>NUCLEOTIDE SEQUENCE [LARGE SCALE GENOMIC DNA]</scope>
    <source>
        <strain evidence="8 9">B6-8</strain>
    </source>
</reference>
<dbReference type="PANTHER" id="PTHR43467:SF1">
    <property type="entry name" value="PRECORRIN-6A SYNTHASE [DEACETYLATING]"/>
    <property type="match status" value="1"/>
</dbReference>
<dbReference type="EMBL" id="JAUSVO010000002">
    <property type="protein sequence ID" value="MDQ0437531.1"/>
    <property type="molecule type" value="Genomic_DNA"/>
</dbReference>
<evidence type="ECO:0000256" key="2">
    <source>
        <dbReference type="ARBA" id="ARBA00022573"/>
    </source>
</evidence>
<protein>
    <recommendedName>
        <fullName evidence="6">Precorrin-6A synthase [deacetylating]</fullName>
        <ecNumber evidence="6">2.1.1.152</ecNumber>
    </recommendedName>
</protein>
<dbReference type="RefSeq" id="WP_266348445.1">
    <property type="nucleotide sequence ID" value="NZ_JAPKNG010000002.1"/>
</dbReference>
<comment type="pathway">
    <text evidence="1">Cofactor biosynthesis; adenosylcobalamin biosynthesis.</text>
</comment>
<evidence type="ECO:0000256" key="4">
    <source>
        <dbReference type="ARBA" id="ARBA00022679"/>
    </source>
</evidence>
<dbReference type="Pfam" id="PF00590">
    <property type="entry name" value="TP_methylase"/>
    <property type="match status" value="1"/>
</dbReference>
<dbReference type="Proteomes" id="UP001241603">
    <property type="component" value="Unassembled WGS sequence"/>
</dbReference>
<feature type="domain" description="Tetrapyrrole methylase" evidence="7">
    <location>
        <begin position="3"/>
        <end position="223"/>
    </location>
</feature>
<evidence type="ECO:0000256" key="3">
    <source>
        <dbReference type="ARBA" id="ARBA00022603"/>
    </source>
</evidence>
<dbReference type="Gene3D" id="3.40.1010.10">
    <property type="entry name" value="Cobalt-precorrin-4 Transmethylase, Domain 1"/>
    <property type="match status" value="1"/>
</dbReference>
<organism evidence="8 9">
    <name type="scientific">Kaistia dalseonensis</name>
    <dbReference type="NCBI Taxonomy" id="410840"/>
    <lineage>
        <taxon>Bacteria</taxon>
        <taxon>Pseudomonadati</taxon>
        <taxon>Pseudomonadota</taxon>
        <taxon>Alphaproteobacteria</taxon>
        <taxon>Hyphomicrobiales</taxon>
        <taxon>Kaistiaceae</taxon>
        <taxon>Kaistia</taxon>
    </lineage>
</organism>